<dbReference type="AlphaFoldDB" id="A0A392RQC5"/>
<dbReference type="EMBL" id="LXQA010255510">
    <property type="protein sequence ID" value="MCI38407.1"/>
    <property type="molecule type" value="Genomic_DNA"/>
</dbReference>
<sequence length="45" mass="5215">ELDHFNVKWFQKNHAKAVMLFSAFRSDKRLKSLSIGHWLGVSVSV</sequence>
<feature type="non-terminal residue" evidence="1">
    <location>
        <position position="1"/>
    </location>
</feature>
<reference evidence="1 2" key="1">
    <citation type="journal article" date="2018" name="Front. Plant Sci.">
        <title>Red Clover (Trifolium pratense) and Zigzag Clover (T. medium) - A Picture of Genomic Similarities and Differences.</title>
        <authorList>
            <person name="Dluhosova J."/>
            <person name="Istvanek J."/>
            <person name="Nedelnik J."/>
            <person name="Repkova J."/>
        </authorList>
    </citation>
    <scope>NUCLEOTIDE SEQUENCE [LARGE SCALE GENOMIC DNA]</scope>
    <source>
        <strain evidence="2">cv. 10/8</strain>
        <tissue evidence="1">Leaf</tissue>
    </source>
</reference>
<organism evidence="1 2">
    <name type="scientific">Trifolium medium</name>
    <dbReference type="NCBI Taxonomy" id="97028"/>
    <lineage>
        <taxon>Eukaryota</taxon>
        <taxon>Viridiplantae</taxon>
        <taxon>Streptophyta</taxon>
        <taxon>Embryophyta</taxon>
        <taxon>Tracheophyta</taxon>
        <taxon>Spermatophyta</taxon>
        <taxon>Magnoliopsida</taxon>
        <taxon>eudicotyledons</taxon>
        <taxon>Gunneridae</taxon>
        <taxon>Pentapetalae</taxon>
        <taxon>rosids</taxon>
        <taxon>fabids</taxon>
        <taxon>Fabales</taxon>
        <taxon>Fabaceae</taxon>
        <taxon>Papilionoideae</taxon>
        <taxon>50 kb inversion clade</taxon>
        <taxon>NPAAA clade</taxon>
        <taxon>Hologalegina</taxon>
        <taxon>IRL clade</taxon>
        <taxon>Trifolieae</taxon>
        <taxon>Trifolium</taxon>
    </lineage>
</organism>
<proteinExistence type="predicted"/>
<dbReference type="Proteomes" id="UP000265520">
    <property type="component" value="Unassembled WGS sequence"/>
</dbReference>
<evidence type="ECO:0000313" key="2">
    <source>
        <dbReference type="Proteomes" id="UP000265520"/>
    </source>
</evidence>
<accession>A0A392RQC5</accession>
<keyword evidence="2" id="KW-1185">Reference proteome</keyword>
<evidence type="ECO:0000313" key="1">
    <source>
        <dbReference type="EMBL" id="MCI38407.1"/>
    </source>
</evidence>
<name>A0A392RQC5_9FABA</name>
<protein>
    <submittedName>
        <fullName evidence="1">Uncharacterized protein</fullName>
    </submittedName>
</protein>
<comment type="caution">
    <text evidence="1">The sequence shown here is derived from an EMBL/GenBank/DDBJ whole genome shotgun (WGS) entry which is preliminary data.</text>
</comment>